<feature type="coiled-coil region" evidence="1">
    <location>
        <begin position="464"/>
        <end position="516"/>
    </location>
</feature>
<reference evidence="2 3" key="1">
    <citation type="journal article" date="2022" name="Plant J.">
        <title>Strategies of tolerance reflected in two North American maple genomes.</title>
        <authorList>
            <person name="McEvoy S.L."/>
            <person name="Sezen U.U."/>
            <person name="Trouern-Trend A."/>
            <person name="McMahon S.M."/>
            <person name="Schaberg P.G."/>
            <person name="Yang J."/>
            <person name="Wegrzyn J.L."/>
            <person name="Swenson N.G."/>
        </authorList>
    </citation>
    <scope>NUCLEOTIDE SEQUENCE [LARGE SCALE GENOMIC DNA]</scope>
    <source>
        <strain evidence="2">91603</strain>
    </source>
</reference>
<protein>
    <recommendedName>
        <fullName evidence="4">WPP domain-associated protein</fullName>
    </recommendedName>
</protein>
<feature type="coiled-coil region" evidence="1">
    <location>
        <begin position="611"/>
        <end position="760"/>
    </location>
</feature>
<dbReference type="EMBL" id="JAJSOW010000002">
    <property type="protein sequence ID" value="KAI9197617.1"/>
    <property type="molecule type" value="Genomic_DNA"/>
</dbReference>
<sequence length="895" mass="103055">MAMEKHISLEDFSAVNGSVNSYGDGSVMLDNDKESEDPENVLLEDLDSYWEDINDRLIISRMVSDSIIKGMVNAVEQEAAEKISLKELELARLKEALHCYHMAVDENESSGSLVMQHVQPQSAEHGPYSSFPDALIDFDRIGESLESFNKMAKGQLKNLRKEIDHIRRSSSIRRMGSGSEMVVGLGGILEDKVSDKKWMDVDRTLDTLRTTLDITFKRVDNLVCLSKTSHCQWQQEKEFQGEIEDMVIMKCIQSLKEEFEERLWDQNARFYGNESINWHEKFKEISSLRQELDAISKSFTVPEIGQITSHGSVEISEEGDNNKRTDHLHRKVSGNHVSLSAFHWEGNGKHDESVTAVPENLDFLQLKHMTKEGLVSHFKTEMTKMKRNHEQEVQEMTEEIFILKRDYLKEKGSSLPFKRDKEFDILRKKIPEVILKLDGILLKNEKLPTLSENAESLCSLKDRFKSLLSENSQLRDLLADKKREVKRLSSRVSLTEANLLKRIENLQCALEDAQVEASISVDVHKCLLKDVVDFSKSLNEQSNTEYKIMEEVYEIIFREAALNAEHANECDIEDSDLESIITQGLCGVIFRETIKEAEEKLMQGLCGVIFRETFKEAEEKLTELNEKYINEKEIRASTEMEVQQKERALGFEVAEKERLKQEMISLKSLTKEKEKIAKEAAVALVKEKERSELLSQEIENLRDETSRQKKLISESSKEYNVIKGNLIEATQQIELYKEEVHELKLELKIAMKELSLAEAQEREQKMQMQSLLFIIHELSKAFADYEYRIMEDIKKSNLRLDSLSSELVALIQKANIVRRTGLMYKQKLERRCSDLQKAEAEVDLLGDEVDALLSLHEKIYIALDHYSPVLQHYPGIMEILKLIRRELSGESTKAV</sequence>
<keyword evidence="1" id="KW-0175">Coiled coil</keyword>
<feature type="coiled-coil region" evidence="1">
    <location>
        <begin position="379"/>
        <end position="406"/>
    </location>
</feature>
<evidence type="ECO:0008006" key="4">
    <source>
        <dbReference type="Google" id="ProtNLM"/>
    </source>
</evidence>
<comment type="caution">
    <text evidence="2">The sequence shown here is derived from an EMBL/GenBank/DDBJ whole genome shotgun (WGS) entry which is preliminary data.</text>
</comment>
<name>A0AAD5JRV3_ACENE</name>
<accession>A0AAD5JRV3</accession>
<evidence type="ECO:0000313" key="2">
    <source>
        <dbReference type="EMBL" id="KAI9197617.1"/>
    </source>
</evidence>
<organism evidence="2 3">
    <name type="scientific">Acer negundo</name>
    <name type="common">Box elder</name>
    <dbReference type="NCBI Taxonomy" id="4023"/>
    <lineage>
        <taxon>Eukaryota</taxon>
        <taxon>Viridiplantae</taxon>
        <taxon>Streptophyta</taxon>
        <taxon>Embryophyta</taxon>
        <taxon>Tracheophyta</taxon>
        <taxon>Spermatophyta</taxon>
        <taxon>Magnoliopsida</taxon>
        <taxon>eudicotyledons</taxon>
        <taxon>Gunneridae</taxon>
        <taxon>Pentapetalae</taxon>
        <taxon>rosids</taxon>
        <taxon>malvids</taxon>
        <taxon>Sapindales</taxon>
        <taxon>Sapindaceae</taxon>
        <taxon>Hippocastanoideae</taxon>
        <taxon>Acereae</taxon>
        <taxon>Acer</taxon>
    </lineage>
</organism>
<dbReference type="PANTHER" id="PTHR33883:SF10">
    <property type="entry name" value="WPP DOMAIN-ASSOCIATED PROTEIN"/>
    <property type="match status" value="1"/>
</dbReference>
<gene>
    <name evidence="2" type="ORF">LWI28_001641</name>
</gene>
<evidence type="ECO:0000313" key="3">
    <source>
        <dbReference type="Proteomes" id="UP001064489"/>
    </source>
</evidence>
<keyword evidence="3" id="KW-1185">Reference proteome</keyword>
<dbReference type="AlphaFoldDB" id="A0AAD5JRV3"/>
<dbReference type="PANTHER" id="PTHR33883">
    <property type="entry name" value="WPP DOMAIN-ASSOCIATED PROTEIN"/>
    <property type="match status" value="1"/>
</dbReference>
<evidence type="ECO:0000256" key="1">
    <source>
        <dbReference type="SAM" id="Coils"/>
    </source>
</evidence>
<proteinExistence type="predicted"/>
<dbReference type="InterPro" id="IPR037490">
    <property type="entry name" value="WAP"/>
</dbReference>
<feature type="coiled-coil region" evidence="1">
    <location>
        <begin position="793"/>
        <end position="855"/>
    </location>
</feature>
<dbReference type="Proteomes" id="UP001064489">
    <property type="component" value="Chromosome 13"/>
</dbReference>